<accession>A0ABX1VIU7</accession>
<evidence type="ECO:0000313" key="5">
    <source>
        <dbReference type="Proteomes" id="UP000609651"/>
    </source>
</evidence>
<comment type="caution">
    <text evidence="4">The sequence shown here is derived from an EMBL/GenBank/DDBJ whole genome shotgun (WGS) entry which is preliminary data.</text>
</comment>
<protein>
    <recommendedName>
        <fullName evidence="6">Transmembrane protein</fullName>
    </recommendedName>
</protein>
<gene>
    <name evidence="4" type="ORF">LzC2_38730</name>
</gene>
<feature type="compositionally biased region" description="Polar residues" evidence="1">
    <location>
        <begin position="175"/>
        <end position="187"/>
    </location>
</feature>
<name>A0ABX1VIU7_9PLAN</name>
<dbReference type="RefSeq" id="WP_171189671.1">
    <property type="nucleotide sequence ID" value="NZ_WTPX01000200.1"/>
</dbReference>
<feature type="chain" id="PRO_5046364594" description="Transmembrane protein" evidence="3">
    <location>
        <begin position="19"/>
        <end position="387"/>
    </location>
</feature>
<evidence type="ECO:0008006" key="6">
    <source>
        <dbReference type="Google" id="ProtNLM"/>
    </source>
</evidence>
<evidence type="ECO:0000313" key="4">
    <source>
        <dbReference type="EMBL" id="NNJ27765.1"/>
    </source>
</evidence>
<keyword evidence="2" id="KW-1133">Transmembrane helix</keyword>
<feature type="transmembrane region" description="Helical" evidence="2">
    <location>
        <begin position="253"/>
        <end position="277"/>
    </location>
</feature>
<feature type="region of interest" description="Disordered" evidence="1">
    <location>
        <begin position="73"/>
        <end position="114"/>
    </location>
</feature>
<keyword evidence="2" id="KW-0812">Transmembrane</keyword>
<feature type="region of interest" description="Disordered" evidence="1">
    <location>
        <begin position="144"/>
        <end position="248"/>
    </location>
</feature>
<proteinExistence type="predicted"/>
<reference evidence="4 5" key="1">
    <citation type="journal article" date="2020" name="Syst. Appl. Microbiol.">
        <title>Alienimonas chondri sp. nov., a novel planctomycete isolated from the biofilm of the red alga Chondrus crispus.</title>
        <authorList>
            <person name="Vitorino I."/>
            <person name="Albuquerque L."/>
            <person name="Wiegand S."/>
            <person name="Kallscheuer N."/>
            <person name="da Costa M.S."/>
            <person name="Lobo-da-Cunha A."/>
            <person name="Jogler C."/>
            <person name="Lage O.M."/>
        </authorList>
    </citation>
    <scope>NUCLEOTIDE SEQUENCE [LARGE SCALE GENOMIC DNA]</scope>
    <source>
        <strain evidence="4 5">LzC2</strain>
    </source>
</reference>
<evidence type="ECO:0000256" key="2">
    <source>
        <dbReference type="SAM" id="Phobius"/>
    </source>
</evidence>
<feature type="signal peptide" evidence="3">
    <location>
        <begin position="1"/>
        <end position="18"/>
    </location>
</feature>
<keyword evidence="3" id="KW-0732">Signal</keyword>
<dbReference type="Proteomes" id="UP000609651">
    <property type="component" value="Unassembled WGS sequence"/>
</dbReference>
<keyword evidence="2" id="KW-0472">Membrane</keyword>
<evidence type="ECO:0000256" key="1">
    <source>
        <dbReference type="SAM" id="MobiDB-lite"/>
    </source>
</evidence>
<organism evidence="4 5">
    <name type="scientific">Alienimonas chondri</name>
    <dbReference type="NCBI Taxonomy" id="2681879"/>
    <lineage>
        <taxon>Bacteria</taxon>
        <taxon>Pseudomonadati</taxon>
        <taxon>Planctomycetota</taxon>
        <taxon>Planctomycetia</taxon>
        <taxon>Planctomycetales</taxon>
        <taxon>Planctomycetaceae</taxon>
        <taxon>Alienimonas</taxon>
    </lineage>
</organism>
<evidence type="ECO:0000256" key="3">
    <source>
        <dbReference type="SAM" id="SignalP"/>
    </source>
</evidence>
<sequence>MKPTLLAAALLIPALAVAAPAPQLGGLFDGLFGDAEPVDAPIRGESGSLLRMESGSGVRVQSGSTVRVESGSVMRRGFDPPPTGAFDTPPASFAESGSGPRNIAPKPRGATPVSEEMLKEIRQDQLEYQIREREKREAIIERARRRNAESGSQLGKWEVGSSRSLEPLRTDPRSYSESGSGVATESGSGIFGGRPDPFGHPSYRPMDAGIIAPPPRPRVARPAPRDRASLGGGFDPNDLPPPSEAPPQGDARVHALLVSLGWIAALVAGGLGGYLLGLNRGSERRRRSLEPRQLDLAGEVAETADSLMAAADAEEAGRFEACVDRLRERVGRTAVLLDDRAAGAVRELVSAATTGPPSEKSVDRSARLQAAYDGLVSALRKSVRGSS</sequence>
<keyword evidence="5" id="KW-1185">Reference proteome</keyword>
<dbReference type="EMBL" id="WTPX01000200">
    <property type="protein sequence ID" value="NNJ27765.1"/>
    <property type="molecule type" value="Genomic_DNA"/>
</dbReference>